<dbReference type="AlphaFoldDB" id="A0A9X1P713"/>
<reference evidence="2" key="1">
    <citation type="submission" date="2022-01" db="EMBL/GenBank/DDBJ databases">
        <title>Jiella avicenniae sp. nov., a novel endophytic bacterium isolated from bark of Avicennia marina.</title>
        <authorList>
            <person name="Tuo L."/>
        </authorList>
    </citation>
    <scope>NUCLEOTIDE SEQUENCE</scope>
    <source>
        <strain evidence="2">CBK1P-4</strain>
    </source>
</reference>
<dbReference type="SUPFAM" id="SSF52980">
    <property type="entry name" value="Restriction endonuclease-like"/>
    <property type="match status" value="1"/>
</dbReference>
<sequence length="125" mass="14967">MTGLDKFRRRTASELRASQTDWERKLWRHLERIPVDGTHFRRQVPLGPYIVDFASHRLKLVIEIDGAQHGHPAHARADFERDRWLESQGYRVLRFWNDDVRFELNAVLDTIFAAVEERRSMVRRD</sequence>
<dbReference type="InterPro" id="IPR007569">
    <property type="entry name" value="DUF559"/>
</dbReference>
<gene>
    <name evidence="2" type="ORF">LZD57_20160</name>
</gene>
<organism evidence="2 3">
    <name type="scientific">Jiella avicenniae</name>
    <dbReference type="NCBI Taxonomy" id="2907202"/>
    <lineage>
        <taxon>Bacteria</taxon>
        <taxon>Pseudomonadati</taxon>
        <taxon>Pseudomonadota</taxon>
        <taxon>Alphaproteobacteria</taxon>
        <taxon>Hyphomicrobiales</taxon>
        <taxon>Aurantimonadaceae</taxon>
        <taxon>Jiella</taxon>
    </lineage>
</organism>
<evidence type="ECO:0000313" key="3">
    <source>
        <dbReference type="Proteomes" id="UP001139035"/>
    </source>
</evidence>
<dbReference type="CDD" id="cd01038">
    <property type="entry name" value="Endonuclease_DUF559"/>
    <property type="match status" value="1"/>
</dbReference>
<comment type="caution">
    <text evidence="2">The sequence shown here is derived from an EMBL/GenBank/DDBJ whole genome shotgun (WGS) entry which is preliminary data.</text>
</comment>
<evidence type="ECO:0000259" key="1">
    <source>
        <dbReference type="Pfam" id="PF04480"/>
    </source>
</evidence>
<dbReference type="InterPro" id="IPR047216">
    <property type="entry name" value="Endonuclease_DUF559_bact"/>
</dbReference>
<dbReference type="RefSeq" id="WP_233721380.1">
    <property type="nucleotide sequence ID" value="NZ_JAJUWU010000023.1"/>
</dbReference>
<dbReference type="Proteomes" id="UP001139035">
    <property type="component" value="Unassembled WGS sequence"/>
</dbReference>
<dbReference type="PANTHER" id="PTHR38590">
    <property type="entry name" value="BLL0828 PROTEIN"/>
    <property type="match status" value="1"/>
</dbReference>
<dbReference type="PANTHER" id="PTHR38590:SF1">
    <property type="entry name" value="BLL0828 PROTEIN"/>
    <property type="match status" value="1"/>
</dbReference>
<dbReference type="Pfam" id="PF04480">
    <property type="entry name" value="DUF559"/>
    <property type="match status" value="1"/>
</dbReference>
<proteinExistence type="predicted"/>
<dbReference type="EMBL" id="JAJUWU010000023">
    <property type="protein sequence ID" value="MCE7030306.1"/>
    <property type="molecule type" value="Genomic_DNA"/>
</dbReference>
<keyword evidence="3" id="KW-1185">Reference proteome</keyword>
<protein>
    <submittedName>
        <fullName evidence="2">DUF559 domain-containing protein</fullName>
    </submittedName>
</protein>
<accession>A0A9X1P713</accession>
<dbReference type="Gene3D" id="3.40.960.10">
    <property type="entry name" value="VSR Endonuclease"/>
    <property type="match status" value="1"/>
</dbReference>
<feature type="domain" description="DUF559" evidence="1">
    <location>
        <begin position="9"/>
        <end position="115"/>
    </location>
</feature>
<evidence type="ECO:0000313" key="2">
    <source>
        <dbReference type="EMBL" id="MCE7030306.1"/>
    </source>
</evidence>
<dbReference type="InterPro" id="IPR011335">
    <property type="entry name" value="Restrct_endonuc-II-like"/>
</dbReference>
<name>A0A9X1P713_9HYPH</name>